<dbReference type="RefSeq" id="XP_016627309.1">
    <property type="nucleotide sequence ID" value="XM_016781531.1"/>
</dbReference>
<evidence type="ECO:0000256" key="1">
    <source>
        <dbReference type="SAM" id="Coils"/>
    </source>
</evidence>
<dbReference type="OrthoDB" id="4157125at2759"/>
<dbReference type="Proteomes" id="UP000053411">
    <property type="component" value="Unassembled WGS sequence"/>
</dbReference>
<evidence type="ECO:0000313" key="2">
    <source>
        <dbReference type="EMBL" id="KIX93186.1"/>
    </source>
</evidence>
<sequence length="592" mass="66600">MAFLPTESSWNEGLEELELCGHVARGRDPAQSPIHSSIHDAGCSPSEHFYNMADGGAGLELDATALEEAKTDLVDVTQSPRDLGMSRCASSTLYLHGDREPVHVSNPREAFDLPNTLKDHSTSHNDTWNYLDRLDNHIHFVTKVKKIRQQRQKVQALRIQARDERSRMKHTRDRLQEAFGSFLEASGTMLSLGNGYDSATVGLREMESTFRELEAQDIDLDIVESTLVPAEWELKESEQQLYEDILGSSASDGSDSEIGVQLIKKIPESLHDIPKTHDVNVSLSPEYEPTSQERLSALARQRQEVTDRLLSLTNEYAALQEDVQMRTAVGLPVDEFSQEALAAFPKRRAQLLRELADLTTGHNTLSNMVAEGSDLTSKESDTLFGHDQFNDLLTDAAMSLPSLTEGDEALHLQARDYEERNNDMVPFLSQPILDAMLHNQGREEQSLVSPFAQYTSAAWDLRGRGPELLSAFVSMWIVGCLQSSWWSLIRFISIIDLDGKLPIETFVEYINRTLFQGDNGYNTHPYLSEDPERSGFSCTLEDEIFTPLSGATDKFNQELQWKTRPLKRRHSSGYSAATIHRKLSNHTYPKTD</sequence>
<gene>
    <name evidence="2" type="ORF">Z520_11040</name>
</gene>
<proteinExistence type="predicted"/>
<evidence type="ECO:0000313" key="3">
    <source>
        <dbReference type="Proteomes" id="UP000053411"/>
    </source>
</evidence>
<organism evidence="2 3">
    <name type="scientific">Fonsecaea multimorphosa CBS 102226</name>
    <dbReference type="NCBI Taxonomy" id="1442371"/>
    <lineage>
        <taxon>Eukaryota</taxon>
        <taxon>Fungi</taxon>
        <taxon>Dikarya</taxon>
        <taxon>Ascomycota</taxon>
        <taxon>Pezizomycotina</taxon>
        <taxon>Eurotiomycetes</taxon>
        <taxon>Chaetothyriomycetidae</taxon>
        <taxon>Chaetothyriales</taxon>
        <taxon>Herpotrichiellaceae</taxon>
        <taxon>Fonsecaea</taxon>
    </lineage>
</organism>
<protein>
    <submittedName>
        <fullName evidence="2">Uncharacterized protein</fullName>
    </submittedName>
</protein>
<feature type="coiled-coil region" evidence="1">
    <location>
        <begin position="295"/>
        <end position="322"/>
    </location>
</feature>
<dbReference type="EMBL" id="KN848096">
    <property type="protein sequence ID" value="KIX93186.1"/>
    <property type="molecule type" value="Genomic_DNA"/>
</dbReference>
<dbReference type="AlphaFoldDB" id="A0A0D2I7K2"/>
<keyword evidence="1" id="KW-0175">Coiled coil</keyword>
<dbReference type="VEuPathDB" id="FungiDB:Z520_11040"/>
<name>A0A0D2I7K2_9EURO</name>
<dbReference type="GeneID" id="27716786"/>
<keyword evidence="3" id="KW-1185">Reference proteome</keyword>
<reference evidence="2 3" key="1">
    <citation type="submission" date="2015-01" db="EMBL/GenBank/DDBJ databases">
        <title>The Genome Sequence of Fonsecaea multimorphosa CBS 102226.</title>
        <authorList>
            <consortium name="The Broad Institute Genomics Platform"/>
            <person name="Cuomo C."/>
            <person name="de Hoog S."/>
            <person name="Gorbushina A."/>
            <person name="Stielow B."/>
            <person name="Teixiera M."/>
            <person name="Abouelleil A."/>
            <person name="Chapman S.B."/>
            <person name="Priest M."/>
            <person name="Young S.K."/>
            <person name="Wortman J."/>
            <person name="Nusbaum C."/>
            <person name="Birren B."/>
        </authorList>
    </citation>
    <scope>NUCLEOTIDE SEQUENCE [LARGE SCALE GENOMIC DNA]</scope>
    <source>
        <strain evidence="2 3">CBS 102226</strain>
    </source>
</reference>
<accession>A0A0D2I7K2</accession>